<dbReference type="EMBL" id="JHEG02000053">
    <property type="protein sequence ID" value="KIE09944.1"/>
    <property type="molecule type" value="Genomic_DNA"/>
</dbReference>
<protein>
    <submittedName>
        <fullName evidence="1">Uncharacterized protein</fullName>
    </submittedName>
</protein>
<reference evidence="1" key="1">
    <citation type="journal article" date="2015" name="Genome Announc.">
        <title>Draft Genome Sequence of Tolypothrix boutellei Strain VB521301.</title>
        <authorList>
            <person name="Chandrababunaidu M.M."/>
            <person name="Singh D."/>
            <person name="Sen D."/>
            <person name="Bhan S."/>
            <person name="Das S."/>
            <person name="Gupta A."/>
            <person name="Adhikary S.P."/>
            <person name="Tripathy S."/>
        </authorList>
    </citation>
    <scope>NUCLEOTIDE SEQUENCE</scope>
    <source>
        <strain evidence="1">VB521301</strain>
    </source>
</reference>
<proteinExistence type="predicted"/>
<gene>
    <name evidence="1" type="ORF">DA73_0224860</name>
</gene>
<comment type="caution">
    <text evidence="1">The sequence shown here is derived from an EMBL/GenBank/DDBJ whole genome shotgun (WGS) entry which is preliminary data.</text>
</comment>
<dbReference type="AlphaFoldDB" id="A0A0C1QWV1"/>
<name>A0A0C1QWV1_9CYAN</name>
<sequence length="64" mass="7315">MGGCWKKGNKEESTNSLLHKTFNRFEASTHPRSLQGKHLPQFAQFMTASDRAMMNPSAKQYLEN</sequence>
<evidence type="ECO:0000313" key="1">
    <source>
        <dbReference type="EMBL" id="KIE09944.1"/>
    </source>
</evidence>
<accession>A0A0C1QWV1</accession>
<organism evidence="1">
    <name type="scientific">Tolypothrix bouteillei VB521301</name>
    <dbReference type="NCBI Taxonomy" id="1479485"/>
    <lineage>
        <taxon>Bacteria</taxon>
        <taxon>Bacillati</taxon>
        <taxon>Cyanobacteriota</taxon>
        <taxon>Cyanophyceae</taxon>
        <taxon>Nostocales</taxon>
        <taxon>Tolypothrichaceae</taxon>
        <taxon>Tolypothrix</taxon>
    </lineage>
</organism>